<sequence>MSSDRAVVFLLLICILQASAQGPAPANSTESYSPPDSCATSSSSNETVPCGTEGICVRNYIWPSGNWTGGCYDATSFKEVGQFCSAMPEDTGFKFDNKGNVYSCCAVASCANFTMDTVETLMKFKEDYCNASLCNSKYSDPMSIQCESKSMQSDVICQPFLKMCVPAPMEPCAAVERNNTLLSRLCHGNDVGNMRCDAYCMTKDAFFDDGDCNNDGSRVSIFRAFDENRDGVVTKAEAMSRAWLIANYTTVVEEKKTIWDFARMLQDCDHITFQKFLWYTYLNPAPPVLQGDYHPEYLALHILKVGDINEDNELQPNELMTVYNLTDMEVMLLEKSNGNETGIYMDNVAHIIQSIYSGLDGDDWEMEYGYPLPLAISAFVKFLDFNGDGMISLNFEASYAMLSMSVIEQMDLDGNMMLSPAEILQAVKLAAKNPCNGVEVVTELSAMHLVSTFLPKKCMYIVQPNWFSPLPPPPVEQPPTCQVYTAPLRSLSESFQSAASLHQAVAASTAMRRRRPSSSNLLVKAQKYGRYHMADRKKYAHMVEQMPRARSAVAYPKYSANRKLLQFADNTTTSEMYDFLVFLPMQSCDFGSFVSTTLGNVTNPFSRTRPLTPEAIPQIIFDKLDVNDDGVLTVEETICLQHSVFDMIAGPGSSNITVEEMSNYMNTNISSVLFRDFYMVHQILGNGSTFTPESLAAETDGAVQSWVQDLYQQLMGMPLLVYNFTGHENFFPKFQDYLDSGVWIPQGQTYPGACVGSLIASDWVLTSASCVNEQKTLDQVSMIDRNTSQVVYRGVKMMSVHPGADYSIEFDVAVIQLTSSFDFGRPVHLYDGGDLRYDTCHALALQVADEMGKTLRPVRQVQNEACYHNFWMNGEEKRVASPSILCTENAHLTLGSPVVTNVGGMKVQVGVTTTQLQDLPTTSVRVSSVLQWILSHKGLGRHPAGALNLNLLSFDLLPGAVLNFFQGNNRQAKKTVLDSNCDQPLALDDMNSGTIVAEFDGSCPECFMTGFEVKLGYLSCQDAKMQLGYCPADCLATLPVVNFSDPYMTAPPLPDCQNPLCTTNLTWAQVTELSRIGKAYTGGLGPMAVRTYYVNYGVWICVRDWNADEMNNCGIKHKQLACFRFEENSREFHFDGVNEVVKYVPMQNYMMGLDTEASLMKVLPNDLLPFKPSM</sequence>
<evidence type="ECO:0000256" key="2">
    <source>
        <dbReference type="ARBA" id="ARBA00023157"/>
    </source>
</evidence>
<dbReference type="HOGENOM" id="CLU_273797_0_0_1"/>
<dbReference type="Pfam" id="PF00089">
    <property type="entry name" value="Trypsin"/>
    <property type="match status" value="1"/>
</dbReference>
<dbReference type="SMART" id="SM00020">
    <property type="entry name" value="Tryp_SPc"/>
    <property type="match status" value="1"/>
</dbReference>
<dbReference type="InterPro" id="IPR043504">
    <property type="entry name" value="Peptidase_S1_PA_chymotrypsin"/>
</dbReference>
<reference evidence="8" key="3">
    <citation type="submission" date="2015-06" db="UniProtKB">
        <authorList>
            <consortium name="EnsemblProtists"/>
        </authorList>
    </citation>
    <scope>IDENTIFICATION</scope>
</reference>
<dbReference type="GeneID" id="17287819"/>
<dbReference type="Gene3D" id="2.40.10.10">
    <property type="entry name" value="Trypsin-like serine proteases"/>
    <property type="match status" value="1"/>
</dbReference>
<dbReference type="InterPro" id="IPR018247">
    <property type="entry name" value="EF_Hand_1_Ca_BS"/>
</dbReference>
<proteinExistence type="predicted"/>
<evidence type="ECO:0000313" key="8">
    <source>
        <dbReference type="EnsemblProtists" id="EKX31098"/>
    </source>
</evidence>
<dbReference type="RefSeq" id="XP_005818078.1">
    <property type="nucleotide sequence ID" value="XM_005818021.1"/>
</dbReference>
<dbReference type="SUPFAM" id="SSF50494">
    <property type="entry name" value="Trypsin-like serine proteases"/>
    <property type="match status" value="1"/>
</dbReference>
<dbReference type="InterPro" id="IPR011992">
    <property type="entry name" value="EF-hand-dom_pair"/>
</dbReference>
<gene>
    <name evidence="7" type="ORF">GUITHDRAFT_122697</name>
</gene>
<dbReference type="SUPFAM" id="SSF47473">
    <property type="entry name" value="EF-hand"/>
    <property type="match status" value="2"/>
</dbReference>
<dbReference type="Gene3D" id="1.10.238.10">
    <property type="entry name" value="EF-hand"/>
    <property type="match status" value="1"/>
</dbReference>
<dbReference type="PROSITE" id="PS00018">
    <property type="entry name" value="EF_HAND_1"/>
    <property type="match status" value="1"/>
</dbReference>
<reference evidence="7 9" key="1">
    <citation type="journal article" date="2012" name="Nature">
        <title>Algal genomes reveal evolutionary mosaicism and the fate of nucleomorphs.</title>
        <authorList>
            <consortium name="DOE Joint Genome Institute"/>
            <person name="Curtis B.A."/>
            <person name="Tanifuji G."/>
            <person name="Burki F."/>
            <person name="Gruber A."/>
            <person name="Irimia M."/>
            <person name="Maruyama S."/>
            <person name="Arias M.C."/>
            <person name="Ball S.G."/>
            <person name="Gile G.H."/>
            <person name="Hirakawa Y."/>
            <person name="Hopkins J.F."/>
            <person name="Kuo A."/>
            <person name="Rensing S.A."/>
            <person name="Schmutz J."/>
            <person name="Symeonidi A."/>
            <person name="Elias M."/>
            <person name="Eveleigh R.J."/>
            <person name="Herman E.K."/>
            <person name="Klute M.J."/>
            <person name="Nakayama T."/>
            <person name="Obornik M."/>
            <person name="Reyes-Prieto A."/>
            <person name="Armbrust E.V."/>
            <person name="Aves S.J."/>
            <person name="Beiko R.G."/>
            <person name="Coutinho P."/>
            <person name="Dacks J.B."/>
            <person name="Durnford D.G."/>
            <person name="Fast N.M."/>
            <person name="Green B.R."/>
            <person name="Grisdale C.J."/>
            <person name="Hempel F."/>
            <person name="Henrissat B."/>
            <person name="Hoppner M.P."/>
            <person name="Ishida K."/>
            <person name="Kim E."/>
            <person name="Koreny L."/>
            <person name="Kroth P.G."/>
            <person name="Liu Y."/>
            <person name="Malik S.B."/>
            <person name="Maier U.G."/>
            <person name="McRose D."/>
            <person name="Mock T."/>
            <person name="Neilson J.A."/>
            <person name="Onodera N.T."/>
            <person name="Poole A.M."/>
            <person name="Pritham E.J."/>
            <person name="Richards T.A."/>
            <person name="Rocap G."/>
            <person name="Roy S.W."/>
            <person name="Sarai C."/>
            <person name="Schaack S."/>
            <person name="Shirato S."/>
            <person name="Slamovits C.H."/>
            <person name="Spencer D.F."/>
            <person name="Suzuki S."/>
            <person name="Worden A.Z."/>
            <person name="Zauner S."/>
            <person name="Barry K."/>
            <person name="Bell C."/>
            <person name="Bharti A.K."/>
            <person name="Crow J.A."/>
            <person name="Grimwood J."/>
            <person name="Kramer R."/>
            <person name="Lindquist E."/>
            <person name="Lucas S."/>
            <person name="Salamov A."/>
            <person name="McFadden G.I."/>
            <person name="Lane C.E."/>
            <person name="Keeling P.J."/>
            <person name="Gray M.W."/>
            <person name="Grigoriev I.V."/>
            <person name="Archibald J.M."/>
        </authorList>
    </citation>
    <scope>NUCLEOTIDE SEQUENCE</scope>
    <source>
        <strain evidence="7 9">CCMP2712</strain>
    </source>
</reference>
<dbReference type="InterPro" id="IPR009003">
    <property type="entry name" value="Peptidase_S1_PA"/>
</dbReference>
<dbReference type="Pfam" id="PF13202">
    <property type="entry name" value="EF-hand_5"/>
    <property type="match status" value="2"/>
</dbReference>
<reference evidence="9" key="2">
    <citation type="submission" date="2012-11" db="EMBL/GenBank/DDBJ databases">
        <authorList>
            <person name="Kuo A."/>
            <person name="Curtis B.A."/>
            <person name="Tanifuji G."/>
            <person name="Burki F."/>
            <person name="Gruber A."/>
            <person name="Irimia M."/>
            <person name="Maruyama S."/>
            <person name="Arias M.C."/>
            <person name="Ball S.G."/>
            <person name="Gile G.H."/>
            <person name="Hirakawa Y."/>
            <person name="Hopkins J.F."/>
            <person name="Rensing S.A."/>
            <person name="Schmutz J."/>
            <person name="Symeonidi A."/>
            <person name="Elias M."/>
            <person name="Eveleigh R.J."/>
            <person name="Herman E.K."/>
            <person name="Klute M.J."/>
            <person name="Nakayama T."/>
            <person name="Obornik M."/>
            <person name="Reyes-Prieto A."/>
            <person name="Armbrust E.V."/>
            <person name="Aves S.J."/>
            <person name="Beiko R.G."/>
            <person name="Coutinho P."/>
            <person name="Dacks J.B."/>
            <person name="Durnford D.G."/>
            <person name="Fast N.M."/>
            <person name="Green B.R."/>
            <person name="Grisdale C."/>
            <person name="Hempe F."/>
            <person name="Henrissat B."/>
            <person name="Hoppner M.P."/>
            <person name="Ishida K.-I."/>
            <person name="Kim E."/>
            <person name="Koreny L."/>
            <person name="Kroth P.G."/>
            <person name="Liu Y."/>
            <person name="Malik S.-B."/>
            <person name="Maier U.G."/>
            <person name="McRose D."/>
            <person name="Mock T."/>
            <person name="Neilson J.A."/>
            <person name="Onodera N.T."/>
            <person name="Poole A.M."/>
            <person name="Pritham E.J."/>
            <person name="Richards T.A."/>
            <person name="Rocap G."/>
            <person name="Roy S.W."/>
            <person name="Sarai C."/>
            <person name="Schaack S."/>
            <person name="Shirato S."/>
            <person name="Slamovits C.H."/>
            <person name="Spencer D.F."/>
            <person name="Suzuki S."/>
            <person name="Worden A.Z."/>
            <person name="Zauner S."/>
            <person name="Barry K."/>
            <person name="Bell C."/>
            <person name="Bharti A.K."/>
            <person name="Crow J.A."/>
            <person name="Grimwood J."/>
            <person name="Kramer R."/>
            <person name="Lindquist E."/>
            <person name="Lucas S."/>
            <person name="Salamov A."/>
            <person name="McFadden G.I."/>
            <person name="Lane C.E."/>
            <person name="Keeling P.J."/>
            <person name="Gray M.W."/>
            <person name="Grigoriev I.V."/>
            <person name="Archibald J.M."/>
        </authorList>
    </citation>
    <scope>NUCLEOTIDE SEQUENCE</scope>
    <source>
        <strain evidence="9">CCMP2712</strain>
    </source>
</reference>
<dbReference type="EMBL" id="JH993361">
    <property type="protein sequence ID" value="EKX31098.1"/>
    <property type="molecule type" value="Genomic_DNA"/>
</dbReference>
<dbReference type="InterPro" id="IPR001254">
    <property type="entry name" value="Trypsin_dom"/>
</dbReference>
<dbReference type="AlphaFoldDB" id="L1I4A1"/>
<dbReference type="PROSITE" id="PS50240">
    <property type="entry name" value="TRYPSIN_DOM"/>
    <property type="match status" value="1"/>
</dbReference>
<dbReference type="PANTHER" id="PTHR24256">
    <property type="entry name" value="TRYPTASE-RELATED"/>
    <property type="match status" value="1"/>
</dbReference>
<name>L1I4A1_GUITC</name>
<dbReference type="OrthoDB" id="10051896at2759"/>
<dbReference type="EnsemblProtists" id="EKX31098">
    <property type="protein sequence ID" value="EKX31098"/>
    <property type="gene ID" value="GUITHDRAFT_122697"/>
</dbReference>
<dbReference type="GO" id="GO:0006508">
    <property type="term" value="P:proteolysis"/>
    <property type="evidence" value="ECO:0007669"/>
    <property type="project" value="InterPro"/>
</dbReference>
<evidence type="ECO:0000256" key="1">
    <source>
        <dbReference type="ARBA" id="ARBA00022837"/>
    </source>
</evidence>
<dbReference type="KEGG" id="gtt:GUITHDRAFT_122697"/>
<dbReference type="PROSITE" id="PS50222">
    <property type="entry name" value="EF_HAND_2"/>
    <property type="match status" value="1"/>
</dbReference>
<evidence type="ECO:0000259" key="6">
    <source>
        <dbReference type="PROSITE" id="PS50240"/>
    </source>
</evidence>
<dbReference type="InterPro" id="IPR002048">
    <property type="entry name" value="EF_hand_dom"/>
</dbReference>
<feature type="signal peptide" evidence="4">
    <location>
        <begin position="1"/>
        <end position="20"/>
    </location>
</feature>
<dbReference type="PaxDb" id="55529-EKX31098"/>
<evidence type="ECO:0000313" key="7">
    <source>
        <dbReference type="EMBL" id="EKX31098.1"/>
    </source>
</evidence>
<dbReference type="Proteomes" id="UP000011087">
    <property type="component" value="Unassembled WGS sequence"/>
</dbReference>
<protein>
    <recommendedName>
        <fullName evidence="10">Peptidase S1 domain-containing protein</fullName>
    </recommendedName>
</protein>
<feature type="compositionally biased region" description="Low complexity" evidence="3">
    <location>
        <begin position="31"/>
        <end position="44"/>
    </location>
</feature>
<dbReference type="InterPro" id="IPR051487">
    <property type="entry name" value="Ser/Thr_Proteases_Immune/Dev"/>
</dbReference>
<keyword evidence="4" id="KW-0732">Signal</keyword>
<keyword evidence="9" id="KW-1185">Reference proteome</keyword>
<evidence type="ECO:0000256" key="4">
    <source>
        <dbReference type="SAM" id="SignalP"/>
    </source>
</evidence>
<feature type="domain" description="Peptidase S1" evidence="6">
    <location>
        <begin position="683"/>
        <end position="938"/>
    </location>
</feature>
<accession>L1I4A1</accession>
<feature type="chain" id="PRO_5008769589" description="Peptidase S1 domain-containing protein" evidence="4">
    <location>
        <begin position="21"/>
        <end position="1174"/>
    </location>
</feature>
<feature type="domain" description="EF-hand" evidence="5">
    <location>
        <begin position="612"/>
        <end position="647"/>
    </location>
</feature>
<dbReference type="GO" id="GO:0004252">
    <property type="term" value="F:serine-type endopeptidase activity"/>
    <property type="evidence" value="ECO:0007669"/>
    <property type="project" value="InterPro"/>
</dbReference>
<evidence type="ECO:0000259" key="5">
    <source>
        <dbReference type="PROSITE" id="PS50222"/>
    </source>
</evidence>
<organism evidence="7">
    <name type="scientific">Guillardia theta (strain CCMP2712)</name>
    <name type="common">Cryptophyte</name>
    <dbReference type="NCBI Taxonomy" id="905079"/>
    <lineage>
        <taxon>Eukaryota</taxon>
        <taxon>Cryptophyceae</taxon>
        <taxon>Pyrenomonadales</taxon>
        <taxon>Geminigeraceae</taxon>
        <taxon>Guillardia</taxon>
    </lineage>
</organism>
<keyword evidence="1" id="KW-0106">Calcium</keyword>
<evidence type="ECO:0000256" key="3">
    <source>
        <dbReference type="SAM" id="MobiDB-lite"/>
    </source>
</evidence>
<evidence type="ECO:0008006" key="10">
    <source>
        <dbReference type="Google" id="ProtNLM"/>
    </source>
</evidence>
<keyword evidence="2" id="KW-1015">Disulfide bond</keyword>
<evidence type="ECO:0000313" key="9">
    <source>
        <dbReference type="Proteomes" id="UP000011087"/>
    </source>
</evidence>
<feature type="region of interest" description="Disordered" evidence="3">
    <location>
        <begin position="26"/>
        <end position="49"/>
    </location>
</feature>
<dbReference type="GO" id="GO:0005509">
    <property type="term" value="F:calcium ion binding"/>
    <property type="evidence" value="ECO:0007669"/>
    <property type="project" value="InterPro"/>
</dbReference>